<proteinExistence type="predicted"/>
<organism evidence="1 2">
    <name type="scientific">Psychrosphaera algicola</name>
    <dbReference type="NCBI Taxonomy" id="3023714"/>
    <lineage>
        <taxon>Bacteria</taxon>
        <taxon>Pseudomonadati</taxon>
        <taxon>Pseudomonadota</taxon>
        <taxon>Gammaproteobacteria</taxon>
        <taxon>Alteromonadales</taxon>
        <taxon>Pseudoalteromonadaceae</taxon>
        <taxon>Psychrosphaera</taxon>
    </lineage>
</organism>
<reference evidence="1 2" key="1">
    <citation type="submission" date="2023-01" db="EMBL/GenBank/DDBJ databases">
        <title>Psychrosphaera sp. nov., isolated from marine algae.</title>
        <authorList>
            <person name="Bayburt H."/>
            <person name="Choi B.J."/>
            <person name="Kim J.M."/>
            <person name="Choi D.G."/>
            <person name="Jeon C.O."/>
        </authorList>
    </citation>
    <scope>NUCLEOTIDE SEQUENCE [LARGE SCALE GENOMIC DNA]</scope>
    <source>
        <strain evidence="1 2">G1-22</strain>
    </source>
</reference>
<evidence type="ECO:0000313" key="1">
    <source>
        <dbReference type="EMBL" id="MDC2891359.1"/>
    </source>
</evidence>
<comment type="caution">
    <text evidence="1">The sequence shown here is derived from an EMBL/GenBank/DDBJ whole genome shotgun (WGS) entry which is preliminary data.</text>
</comment>
<keyword evidence="2" id="KW-1185">Reference proteome</keyword>
<dbReference type="EMBL" id="JAQOMS010000002">
    <property type="protein sequence ID" value="MDC2891359.1"/>
    <property type="molecule type" value="Genomic_DNA"/>
</dbReference>
<evidence type="ECO:0000313" key="2">
    <source>
        <dbReference type="Proteomes" id="UP001528411"/>
    </source>
</evidence>
<dbReference type="Proteomes" id="UP001528411">
    <property type="component" value="Unassembled WGS sequence"/>
</dbReference>
<sequence length="63" mass="7119">MDEITSRLLDKTEFNVRQEYWLDAALLVTFLAVEKSDSPLGETAARWAKKTSSTAPVWSTQSK</sequence>
<accession>A0ABT5FJH7</accession>
<gene>
    <name evidence="1" type="ORF">PN838_24695</name>
</gene>
<dbReference type="RefSeq" id="WP_272182363.1">
    <property type="nucleotide sequence ID" value="NZ_JAQOMS010000002.1"/>
</dbReference>
<protein>
    <submittedName>
        <fullName evidence="1">Uncharacterized protein</fullName>
    </submittedName>
</protein>
<name>A0ABT5FJH7_9GAMM</name>